<dbReference type="Gene3D" id="3.30.559.30">
    <property type="entry name" value="Nonribosomal peptide synthetase, condensation domain"/>
    <property type="match status" value="3"/>
</dbReference>
<feature type="domain" description="Carrier" evidence="5">
    <location>
        <begin position="2061"/>
        <end position="2135"/>
    </location>
</feature>
<dbReference type="Proteomes" id="UP000035352">
    <property type="component" value="Chromosome"/>
</dbReference>
<dbReference type="CDD" id="cd05930">
    <property type="entry name" value="A_NRPS"/>
    <property type="match status" value="1"/>
</dbReference>
<dbReference type="InterPro" id="IPR025110">
    <property type="entry name" value="AMP-bd_C"/>
</dbReference>
<dbReference type="NCBIfam" id="NF003417">
    <property type="entry name" value="PRK04813.1"/>
    <property type="match status" value="3"/>
</dbReference>
<dbReference type="CDD" id="cd17651">
    <property type="entry name" value="A_NRPS_VisG_like"/>
    <property type="match status" value="1"/>
</dbReference>
<dbReference type="STRING" id="413882.AAW51_3372"/>
<dbReference type="OrthoDB" id="6297021at2"/>
<evidence type="ECO:0000256" key="1">
    <source>
        <dbReference type="ARBA" id="ARBA00001957"/>
    </source>
</evidence>
<dbReference type="InterPro" id="IPR045851">
    <property type="entry name" value="AMP-bd_C_sf"/>
</dbReference>
<dbReference type="Pfam" id="PF00668">
    <property type="entry name" value="Condensation"/>
    <property type="match status" value="3"/>
</dbReference>
<sequence length="3251" mass="356474">MYTHAVESADAEKRPSRAPTALPLSSVQQAIWFDQILAPELPHYNIGCLSRIDGPVHIEALAQALRQVVEQHDVLRTVLRSKGAIPEQEVLRQVELPLTIVDFSHEPDAENLAEDYVRQAFGKRFPLTDHLLWDARIVQVGPARFYWLHFFHHLIMDGYGTALAFQSVRSEYSRIVAGEAGAAQTGPSYVDFVVEDQAYLASARHERDLSFWRQRFPTLPAPLLPCGVLEGAPEVRGRDAVEWPLERSLFERIAEFSARHGCSTAHFMFGLVYAYFARTTDVEEAVIGVPVHNRSGAAQRQTLGTFSSVIPVGIRVDRQAGFVALMHAVAEELRRCYRHQRCPVAEIKRQLGLGQDRRSRLFDVSVSFEPVEGGGQFGPARQYCSGLQFSRTPLEIVVRDTHQMGDVRVEFHHDERGLPRAEVERMRERMSLMAQAVLDGATAALKDLPFMTAEERQLVLHGFNATAHPYPDDSLIHELFEAQVRHRPTATAAVFEGERLSYAELNARANQLARHLRTFGVGPDTLVALCVERSLEMVVGVLGILKAGGAYVPLDPAYPSERLQFMLDDAAPRVLVTQQRLRGGLRTQAPVVALDADWPAIFDQDDADLEPAAIGLQPHHLAYVIYTSGSTGKPKGVMVEHRGVCNLAAMQIREFDFGPHRRVLQFSSLSFDTSVWEYTMAWANGASLHLASRERLLPGQALLDTLRTEQITHVILPPAAAAALPRGGVLDSLVALVVGGDVCPAVLPQQWGQQRRFFNAYGPTETTVCATTYLCDPQDPRMPPIGRPIANTRIYILDEQRRPVPVGVTGELYIGGVGVARGYLGRPELTAERFIADPFSSHAQARMYRTGDLGRWRSDGNIEYLGRNDHQVKIRGFRIELGEIETQLNTQPQVKDAVVIAREDTPGDKRLVAYVIAQEPGAVLVDALRAHLKAVLPEYMVPSAFVVLDNPPLTPSGKVDRQALPAPDWNSLQTQQFEAPRGAAEQALAAIWQEVLQIERVGRHDSFFALGGHSLLAVQLIERLRQAGWQAEVATVFNHPVLVDLAARLARDGATVARVAPCLIEAGCEHITPELLTLVALEQSEIDTIVASVPGGARNVQDIYPLAPLQEGIWFHHMLNGHQDVYVLPALLSFDSRERLDAFARALQSVIDRHDVMRTAVVWRGLSQPVQVVWRQADVSVQTLQLQAGEDAQQVLQGRLERGELYLDLQQAPLVRLEAAADPARGRWLVLLQLHHIVNDHVSLDIVLEEVAAHLQGRAERLPEPVAYRSFVAQALLQAQQHDAEEFFRAKLGDVQEPTAPFGLLDVRGGGQRLEEARREVEAELGQRLRGLAQGLGVSAATLFHVAWAMVVAHCSGRDDVVFGTVLLGRLQGGVAGADRALGMFINTLPLRLRLKEVTVHEAVQQAQRELVELLAHEQASLALAQRCSGASPLFTAMLNYRHSREQSHARLGPGVEVLVAQERSNYPFSLMVDDLGDGFVLNAQVDCSVGAARVTAYIHTALEGLAHALAAQPQAGLLTLPILPLEERRQVLQHFNATRCDFPEERLVHQWFEAQAAQTPDAVAVRDDVCQLSYRELNARANQLARYLRAHGVGPDRRVAICTERSAGLIVALLGVLKAGGAYVPLDPGYPAERINDMLEDAEPTVILTEARLQAALAGKAAHVVALDAQWPEILLHREADLEQHEVGLLPRHLAYVIYTSGSTGRPKGVMIEHAAWLNYLQWAVRAYECHAGEGAVVSSSIAFDATITSLYTPLLCGRTVVLVRDGDELAGLEALLRQGKAWSLIKITPAHLDALGRRLQANPAPCAVRAFVIGGEALAPATVALWRGICPQARLINEYGPTETVVGCSVYELPADTSDLVTVPIGRPIANTQIYLLDERRQPVPIGVPGEIYIGGAGVARGYLNRPELTAERFVPDPFSEVPNAKLYKTGDLGRWRADGHLEYLGRNDHQVKIRGFRVELGEIEAQLARHEQVKEAVVIAREDVPGHKRLVAYVTVQGEAAPGVAQLRSTLKAVLPEYMVPAAIVMLPCLPLTPNGKVDRQALPAPDLSALQARQYEAPVGRVEAVLAAIWQDILQVGQVGRHDNFFELGGHSLLAVQLIERLRQAGWKAEVASIFMRPTLAELAAGLTPLVSVPCVAPCLIEAGCEHITPELLTLVALEQSEIDTVVASVLGGARNVQDIYPLAPLQEGIWFHHMLNEQQDVYVLPALLSFDSRERLDAFARALQSVIDRHDVMRTAVVWRGLSQPVQVVWRQADVSVQTLQLQAGEDAQQVLQGRLERGELYLDLQQAPLVRLEAAADPARGRWLVLLQLHHIVNDHVSLDIVLEEVAAHLQGRAERLPEPVAYRSFVAQALLQAQQHDAEEFFRAKLGDVQEPTAPFGLLDVRGGGQRLEETRREVHAELGQRLRGLAQGLGVSAATLFHVAWAMVVAHCSGRDDVVFGTVLLGRLQGGVAGADRALGMFINTLPLRLRLQEVTVHEAVQQAQRELVELLAHEQASLALAQRCSGAAPLFTAMLNYRHSANAAGPMPATGIELLATQERTNYPLSLMVDDLGERFELGVQVDRSVDAERVAGYMHTALESLARALEAQPQARLLALPILPGDELQQVLQGFNGNDSTGPDERLVHQLFEAQARRCPDAAAVVYGGDRLSYADLNARANRLARELRAQGVGPDTPVAVCMERSLEMVVALLGILKAGGAYVPLDPAYPTERLEYMLADAAPTVVITQARLRGRVATAARVLALEAGGPPVEAQEAGDVEAASIGLAPHHLAYVIYTSGSTGTPKGVAMPHSALVNLLKWQRAALRSGKPQRTLQFAALGFDVAFQETFTTLATGGTLVMIPEAVRGDPVALVRLLHEQAVQRVFLPFVALHHLAEAMVASSQALPCLEDVITAGEQLRITPAIAALFKSQPGCRLHNHYGPTESHVVTALSLPEEVERWPELPTIGTPIANARLYILDERRQPVPIGVTGEIYIGGVAVARGYLNRPELTAERFVADPFSAEPQAQMYRTGDLGRWRADGQIDYLGRNDDQVKVRGFRIELGEIEAQLARHAQVKDAVVVAREEVPGEKRLVAYLTVHEPGLVTMEGLREHLSTALPEHMVPAVFVVLERLPLTPNGKVDRRALPPPDAGLLQARQYQAPQGEHETTMVSIWQELLGFERVGRHDNFFDLGGHSLVATRLVTRIREVFAVELALLDVFNHATVAALTARVIDAQLSQFDASDIARVLAALDDLSEAQLQEMAGSTA</sequence>
<dbReference type="Gene3D" id="3.30.559.10">
    <property type="entry name" value="Chloramphenicol acetyltransferase-like domain"/>
    <property type="match status" value="3"/>
</dbReference>
<dbReference type="EMBL" id="CP011371">
    <property type="protein sequence ID" value="AKJ30063.1"/>
    <property type="molecule type" value="Genomic_DNA"/>
</dbReference>
<dbReference type="InterPro" id="IPR029058">
    <property type="entry name" value="AB_hydrolase_fold"/>
</dbReference>
<keyword evidence="4" id="KW-0597">Phosphoprotein</keyword>
<dbReference type="GO" id="GO:0072330">
    <property type="term" value="P:monocarboxylic acid biosynthetic process"/>
    <property type="evidence" value="ECO:0007669"/>
    <property type="project" value="UniProtKB-ARBA"/>
</dbReference>
<dbReference type="FunFam" id="2.30.38.10:FF:000001">
    <property type="entry name" value="Non-ribosomal peptide synthetase PvdI"/>
    <property type="match status" value="3"/>
</dbReference>
<dbReference type="RefSeq" id="WP_053013657.1">
    <property type="nucleotide sequence ID" value="NZ_CP011371.1"/>
</dbReference>
<dbReference type="CDD" id="cd19544">
    <property type="entry name" value="E-C_NRPS"/>
    <property type="match status" value="2"/>
</dbReference>
<dbReference type="InterPro" id="IPR020845">
    <property type="entry name" value="AMP-binding_CS"/>
</dbReference>
<dbReference type="InterPro" id="IPR020806">
    <property type="entry name" value="PKS_PP-bd"/>
</dbReference>
<dbReference type="InterPro" id="IPR001242">
    <property type="entry name" value="Condensation_dom"/>
</dbReference>
<feature type="domain" description="Carrier" evidence="5">
    <location>
        <begin position="979"/>
        <end position="1053"/>
    </location>
</feature>
<gene>
    <name evidence="6" type="ORF">AAW51_3372</name>
</gene>
<dbReference type="Gene3D" id="1.10.1200.10">
    <property type="entry name" value="ACP-like"/>
    <property type="match status" value="2"/>
</dbReference>
<proteinExistence type="inferred from homology"/>
<comment type="similarity">
    <text evidence="2">Belongs to the ATP-dependent AMP-binding enzyme family.</text>
</comment>
<dbReference type="Pfam" id="PF13193">
    <property type="entry name" value="AMP-binding_C"/>
    <property type="match status" value="3"/>
</dbReference>
<dbReference type="FunFam" id="3.30.300.30:FF:000010">
    <property type="entry name" value="Enterobactin synthetase component F"/>
    <property type="match status" value="3"/>
</dbReference>
<evidence type="ECO:0000256" key="2">
    <source>
        <dbReference type="ARBA" id="ARBA00006432"/>
    </source>
</evidence>
<organism evidence="6 7">
    <name type="scientific">Caldimonas brevitalea</name>
    <dbReference type="NCBI Taxonomy" id="413882"/>
    <lineage>
        <taxon>Bacteria</taxon>
        <taxon>Pseudomonadati</taxon>
        <taxon>Pseudomonadota</taxon>
        <taxon>Betaproteobacteria</taxon>
        <taxon>Burkholderiales</taxon>
        <taxon>Sphaerotilaceae</taxon>
        <taxon>Caldimonas</taxon>
    </lineage>
</organism>
<dbReference type="PROSITE" id="PS50075">
    <property type="entry name" value="CARRIER"/>
    <property type="match status" value="3"/>
</dbReference>
<dbReference type="Gene3D" id="2.30.38.10">
    <property type="entry name" value="Luciferase, Domain 3"/>
    <property type="match status" value="3"/>
</dbReference>
<dbReference type="FunFam" id="3.40.50.12780:FF:000012">
    <property type="entry name" value="Non-ribosomal peptide synthetase"/>
    <property type="match status" value="3"/>
</dbReference>
<dbReference type="FunFam" id="1.10.1200.10:FF:000005">
    <property type="entry name" value="Nonribosomal peptide synthetase 1"/>
    <property type="match status" value="2"/>
</dbReference>
<dbReference type="FunFam" id="3.40.50.980:FF:000001">
    <property type="entry name" value="Non-ribosomal peptide synthetase"/>
    <property type="match status" value="3"/>
</dbReference>
<dbReference type="InterPro" id="IPR000873">
    <property type="entry name" value="AMP-dep_synth/lig_dom"/>
</dbReference>
<dbReference type="InterPro" id="IPR036736">
    <property type="entry name" value="ACP-like_sf"/>
</dbReference>
<dbReference type="InterPro" id="IPR006162">
    <property type="entry name" value="Ppantetheine_attach_site"/>
</dbReference>
<dbReference type="PATRIC" id="fig|413882.6.peg.3521"/>
<dbReference type="CDD" id="cd17652">
    <property type="entry name" value="A_NRPS_CmdD_like"/>
    <property type="match status" value="1"/>
</dbReference>
<dbReference type="Pfam" id="PF00501">
    <property type="entry name" value="AMP-binding"/>
    <property type="match status" value="3"/>
</dbReference>
<keyword evidence="7" id="KW-1185">Reference proteome</keyword>
<dbReference type="InterPro" id="IPR023213">
    <property type="entry name" value="CAT-like_dom_sf"/>
</dbReference>
<dbReference type="GO" id="GO:0043041">
    <property type="term" value="P:amino acid activation for nonribosomal peptide biosynthetic process"/>
    <property type="evidence" value="ECO:0007669"/>
    <property type="project" value="TreeGrafter"/>
</dbReference>
<dbReference type="GO" id="GO:0005737">
    <property type="term" value="C:cytoplasm"/>
    <property type="evidence" value="ECO:0007669"/>
    <property type="project" value="TreeGrafter"/>
</dbReference>
<dbReference type="GO" id="GO:0031177">
    <property type="term" value="F:phosphopantetheine binding"/>
    <property type="evidence" value="ECO:0007669"/>
    <property type="project" value="InterPro"/>
</dbReference>
<dbReference type="GO" id="GO:0003824">
    <property type="term" value="F:catalytic activity"/>
    <property type="evidence" value="ECO:0007669"/>
    <property type="project" value="InterPro"/>
</dbReference>
<protein>
    <submittedName>
        <fullName evidence="6">Non-ribosomal peptide synthetase module</fullName>
    </submittedName>
</protein>
<dbReference type="Pfam" id="PF00550">
    <property type="entry name" value="PP-binding"/>
    <property type="match status" value="3"/>
</dbReference>
<evidence type="ECO:0000259" key="5">
    <source>
        <dbReference type="PROSITE" id="PS50075"/>
    </source>
</evidence>
<dbReference type="PROSITE" id="PS00455">
    <property type="entry name" value="AMP_BINDING"/>
    <property type="match status" value="3"/>
</dbReference>
<evidence type="ECO:0000256" key="3">
    <source>
        <dbReference type="ARBA" id="ARBA00022450"/>
    </source>
</evidence>
<dbReference type="SUPFAM" id="SSF56801">
    <property type="entry name" value="Acetyl-CoA synthetase-like"/>
    <property type="match status" value="3"/>
</dbReference>
<dbReference type="GO" id="GO:0044550">
    <property type="term" value="P:secondary metabolite biosynthetic process"/>
    <property type="evidence" value="ECO:0007669"/>
    <property type="project" value="UniProtKB-ARBA"/>
</dbReference>
<dbReference type="FunFam" id="1.10.1200.10:FF:000016">
    <property type="entry name" value="Non-ribosomal peptide synthase"/>
    <property type="match status" value="1"/>
</dbReference>
<dbReference type="InterPro" id="IPR009081">
    <property type="entry name" value="PP-bd_ACP"/>
</dbReference>
<dbReference type="NCBIfam" id="TIGR01733">
    <property type="entry name" value="AA-adenyl-dom"/>
    <property type="match status" value="3"/>
</dbReference>
<dbReference type="SMART" id="SM00823">
    <property type="entry name" value="PKS_PP"/>
    <property type="match status" value="3"/>
</dbReference>
<evidence type="ECO:0000256" key="4">
    <source>
        <dbReference type="ARBA" id="ARBA00022553"/>
    </source>
</evidence>
<dbReference type="PANTHER" id="PTHR45527">
    <property type="entry name" value="NONRIBOSOMAL PEPTIDE SYNTHETASE"/>
    <property type="match status" value="1"/>
</dbReference>
<accession>A0A0G3BQ01</accession>
<dbReference type="PANTHER" id="PTHR45527:SF1">
    <property type="entry name" value="FATTY ACID SYNTHASE"/>
    <property type="match status" value="1"/>
</dbReference>
<dbReference type="KEGG" id="pbh:AAW51_3372"/>
<evidence type="ECO:0000313" key="7">
    <source>
        <dbReference type="Proteomes" id="UP000035352"/>
    </source>
</evidence>
<evidence type="ECO:0000313" key="6">
    <source>
        <dbReference type="EMBL" id="AKJ30063.1"/>
    </source>
</evidence>
<dbReference type="InterPro" id="IPR010071">
    <property type="entry name" value="AA_adenyl_dom"/>
</dbReference>
<feature type="domain" description="Carrier" evidence="5">
    <location>
        <begin position="3144"/>
        <end position="3219"/>
    </location>
</feature>
<dbReference type="Gene3D" id="3.40.50.1820">
    <property type="entry name" value="alpha/beta hydrolase"/>
    <property type="match status" value="1"/>
</dbReference>
<reference evidence="6 7" key="1">
    <citation type="submission" date="2015-05" db="EMBL/GenBank/DDBJ databases">
        <authorList>
            <person name="Tang B."/>
            <person name="Yu Y."/>
        </authorList>
    </citation>
    <scope>NUCLEOTIDE SEQUENCE [LARGE SCALE GENOMIC DNA]</scope>
    <source>
        <strain evidence="6 7">DSM 7029</strain>
    </source>
</reference>
<dbReference type="PROSITE" id="PS00012">
    <property type="entry name" value="PHOSPHOPANTETHEINE"/>
    <property type="match status" value="3"/>
</dbReference>
<dbReference type="SUPFAM" id="SSF47336">
    <property type="entry name" value="ACP-like"/>
    <property type="match status" value="3"/>
</dbReference>
<dbReference type="Gene3D" id="3.30.300.30">
    <property type="match status" value="3"/>
</dbReference>
<name>A0A0G3BQ01_9BURK</name>
<dbReference type="SUPFAM" id="SSF52777">
    <property type="entry name" value="CoA-dependent acyltransferases"/>
    <property type="match status" value="6"/>
</dbReference>
<dbReference type="Gene3D" id="3.40.50.980">
    <property type="match status" value="6"/>
</dbReference>
<keyword evidence="3" id="KW-0596">Phosphopantetheine</keyword>
<comment type="cofactor">
    <cofactor evidence="1">
        <name>pantetheine 4'-phosphate</name>
        <dbReference type="ChEBI" id="CHEBI:47942"/>
    </cofactor>
</comment>